<evidence type="ECO:0000313" key="1">
    <source>
        <dbReference type="EMBL" id="MDQ0269425.1"/>
    </source>
</evidence>
<dbReference type="EMBL" id="JAUSUB010000004">
    <property type="protein sequence ID" value="MDQ0269425.1"/>
    <property type="molecule type" value="Genomic_DNA"/>
</dbReference>
<keyword evidence="2" id="KW-1185">Reference proteome</keyword>
<proteinExistence type="predicted"/>
<dbReference type="Proteomes" id="UP001238088">
    <property type="component" value="Unassembled WGS sequence"/>
</dbReference>
<organism evidence="1 2">
    <name type="scientific">Cytobacillus purgationiresistens</name>
    <dbReference type="NCBI Taxonomy" id="863449"/>
    <lineage>
        <taxon>Bacteria</taxon>
        <taxon>Bacillati</taxon>
        <taxon>Bacillota</taxon>
        <taxon>Bacilli</taxon>
        <taxon>Bacillales</taxon>
        <taxon>Bacillaceae</taxon>
        <taxon>Cytobacillus</taxon>
    </lineage>
</organism>
<name>A0ABU0ADV6_9BACI</name>
<accession>A0ABU0ADV6</accession>
<dbReference type="PIRSF" id="PIRSF021292">
    <property type="entry name" value="Competence_ComGD"/>
    <property type="match status" value="1"/>
</dbReference>
<sequence>MFLLIVSLSVLMIQPKMQSLDENMFFTKFKADILFAQQYALANQTYVNVFIPQGSHRYMLADGYTMILDHEFSERYSIIERTMPRTFQFHPNGNINMFGYFYVQTDNSKYKVMFQIGRGRFYVTEE</sequence>
<comment type="caution">
    <text evidence="1">The sequence shown here is derived from an EMBL/GenBank/DDBJ whole genome shotgun (WGS) entry which is preliminary data.</text>
</comment>
<protein>
    <submittedName>
        <fullName evidence="1">Competence protein ComGD</fullName>
    </submittedName>
</protein>
<dbReference type="NCBIfam" id="NF040982">
    <property type="entry name" value="ComGD"/>
    <property type="match status" value="1"/>
</dbReference>
<gene>
    <name evidence="1" type="ORF">J2S17_001296</name>
</gene>
<evidence type="ECO:0000313" key="2">
    <source>
        <dbReference type="Proteomes" id="UP001238088"/>
    </source>
</evidence>
<dbReference type="InterPro" id="IPR016785">
    <property type="entry name" value="ComGD"/>
</dbReference>
<reference evidence="1 2" key="1">
    <citation type="submission" date="2023-07" db="EMBL/GenBank/DDBJ databases">
        <title>Genomic Encyclopedia of Type Strains, Phase IV (KMG-IV): sequencing the most valuable type-strain genomes for metagenomic binning, comparative biology and taxonomic classification.</title>
        <authorList>
            <person name="Goeker M."/>
        </authorList>
    </citation>
    <scope>NUCLEOTIDE SEQUENCE [LARGE SCALE GENOMIC DNA]</scope>
    <source>
        <strain evidence="1 2">DSM 23494</strain>
    </source>
</reference>